<dbReference type="GO" id="GO:0042105">
    <property type="term" value="C:alpha-beta T cell receptor complex"/>
    <property type="evidence" value="ECO:0007669"/>
    <property type="project" value="TreeGrafter"/>
</dbReference>
<feature type="transmembrane region" description="Helical" evidence="4">
    <location>
        <begin position="105"/>
        <end position="126"/>
    </location>
</feature>
<reference evidence="6" key="1">
    <citation type="submission" date="2020-03" db="EMBL/GenBank/DDBJ databases">
        <title>Intra-Species Differences in Population Size shape Life History and Genome Evolution.</title>
        <authorList>
            <person name="Willemsen D."/>
            <person name="Cui R."/>
            <person name="Valenzano D.R."/>
        </authorList>
    </citation>
    <scope>NUCLEOTIDE SEQUENCE</scope>
    <source>
        <strain evidence="6">GRZ</strain>
        <tissue evidence="6">Whole</tissue>
    </source>
</reference>
<keyword evidence="4" id="KW-0812">Transmembrane</keyword>
<evidence type="ECO:0000256" key="3">
    <source>
        <dbReference type="ARBA" id="ARBA00022729"/>
    </source>
</evidence>
<comment type="caution">
    <text evidence="6">The sequence shown here is derived from an EMBL/GenBank/DDBJ whole genome shotgun (WGS) entry which is preliminary data.</text>
</comment>
<dbReference type="AlphaFoldDB" id="A0A9D2XB51"/>
<evidence type="ECO:0000313" key="6">
    <source>
        <dbReference type="EMBL" id="KAF7198780.1"/>
    </source>
</evidence>
<organism evidence="6 7">
    <name type="scientific">Nothobranchius furzeri</name>
    <name type="common">Turquoise killifish</name>
    <dbReference type="NCBI Taxonomy" id="105023"/>
    <lineage>
        <taxon>Eukaryota</taxon>
        <taxon>Metazoa</taxon>
        <taxon>Chordata</taxon>
        <taxon>Craniata</taxon>
        <taxon>Vertebrata</taxon>
        <taxon>Euteleostomi</taxon>
        <taxon>Actinopterygii</taxon>
        <taxon>Neopterygii</taxon>
        <taxon>Teleostei</taxon>
        <taxon>Neoteleostei</taxon>
        <taxon>Acanthomorphata</taxon>
        <taxon>Ovalentaria</taxon>
        <taxon>Atherinomorphae</taxon>
        <taxon>Cyprinodontiformes</taxon>
        <taxon>Nothobranchiidae</taxon>
        <taxon>Nothobranchius</taxon>
    </lineage>
</organism>
<evidence type="ECO:0000256" key="5">
    <source>
        <dbReference type="SAM" id="SignalP"/>
    </source>
</evidence>
<accession>A0A9D2XB51</accession>
<keyword evidence="4" id="KW-0472">Membrane</keyword>
<dbReference type="OMA" id="HFCKANE"/>
<sequence>MGVRAVFVVLLLLEATVEAHSGDVAFWRDKVTLTCPGIATWFEGENKVNSSTNSNLTLEFEYKRLSQYSCEYEEHGLVRKCHFFVKGKGPLSSPACPNCFEVDGFLFMLVIMVDVIGTAVLMMTIYKCTKKRRPAGPPPPPRCKKTAADVAAYPPLIINANNKSHLVSPPILAPVRSRRRRPAAPASAYESLNPNTVSLETYSTVVHRTG</sequence>
<evidence type="ECO:0000313" key="7">
    <source>
        <dbReference type="Proteomes" id="UP000822369"/>
    </source>
</evidence>
<evidence type="ECO:0000256" key="1">
    <source>
        <dbReference type="ARBA" id="ARBA00004251"/>
    </source>
</evidence>
<feature type="signal peptide" evidence="5">
    <location>
        <begin position="1"/>
        <end position="19"/>
    </location>
</feature>
<dbReference type="Proteomes" id="UP000822369">
    <property type="component" value="Unassembled WGS sequence"/>
</dbReference>
<dbReference type="PANTHER" id="PTHR10570">
    <property type="entry name" value="T-CELL SURFACE GLYCOPROTEIN CD3 GAMMA CHAIN / DELTA CHAIN"/>
    <property type="match status" value="1"/>
</dbReference>
<dbReference type="GO" id="GO:0009897">
    <property type="term" value="C:external side of plasma membrane"/>
    <property type="evidence" value="ECO:0007669"/>
    <property type="project" value="TreeGrafter"/>
</dbReference>
<keyword evidence="3 5" id="KW-0732">Signal</keyword>
<dbReference type="EMBL" id="JAAVVJ010036955">
    <property type="protein sequence ID" value="KAF7198780.1"/>
    <property type="molecule type" value="Genomic_DNA"/>
</dbReference>
<name>A0A9D2XB51_NOTFU</name>
<comment type="subcellular location">
    <subcellularLocation>
        <location evidence="1">Cell membrane</location>
        <topology evidence="1">Single-pass type I membrane protein</topology>
    </subcellularLocation>
</comment>
<dbReference type="InterPro" id="IPR015484">
    <property type="entry name" value="CD3_esu/gsu/dsu"/>
</dbReference>
<keyword evidence="2" id="KW-1003">Cell membrane</keyword>
<keyword evidence="4" id="KW-1133">Transmembrane helix</keyword>
<dbReference type="KEGG" id="nfu:107373054"/>
<evidence type="ECO:0000256" key="2">
    <source>
        <dbReference type="ARBA" id="ARBA00022475"/>
    </source>
</evidence>
<gene>
    <name evidence="6" type="ORF">G4P62_019470</name>
</gene>
<dbReference type="GO" id="GO:0007166">
    <property type="term" value="P:cell surface receptor signaling pathway"/>
    <property type="evidence" value="ECO:0007669"/>
    <property type="project" value="TreeGrafter"/>
</dbReference>
<dbReference type="GO" id="GO:0045059">
    <property type="term" value="P:positive thymic T cell selection"/>
    <property type="evidence" value="ECO:0007669"/>
    <property type="project" value="TreeGrafter"/>
</dbReference>
<protein>
    <submittedName>
        <fullName evidence="6">LOC107373054-like protein</fullName>
    </submittedName>
</protein>
<evidence type="ECO:0000256" key="4">
    <source>
        <dbReference type="SAM" id="Phobius"/>
    </source>
</evidence>
<proteinExistence type="predicted"/>
<feature type="chain" id="PRO_5039479963" evidence="5">
    <location>
        <begin position="20"/>
        <end position="210"/>
    </location>
</feature>
<dbReference type="GO" id="GO:0004888">
    <property type="term" value="F:transmembrane signaling receptor activity"/>
    <property type="evidence" value="ECO:0007669"/>
    <property type="project" value="TreeGrafter"/>
</dbReference>
<dbReference type="PANTHER" id="PTHR10570:SF9">
    <property type="entry name" value="T-CELL SURFACE GLYCOPROTEIN CD3 EPSILON CHAIN"/>
    <property type="match status" value="1"/>
</dbReference>